<evidence type="ECO:0000313" key="3">
    <source>
        <dbReference type="EMBL" id="MED7825460.1"/>
    </source>
</evidence>
<feature type="domain" description="HPP transmembrane region" evidence="2">
    <location>
        <begin position="21"/>
        <end position="153"/>
    </location>
</feature>
<organism evidence="3 4">
    <name type="scientific">Streptomyces chiangmaiensis</name>
    <dbReference type="NCBI Taxonomy" id="766497"/>
    <lineage>
        <taxon>Bacteria</taxon>
        <taxon>Bacillati</taxon>
        <taxon>Actinomycetota</taxon>
        <taxon>Actinomycetes</taxon>
        <taxon>Kitasatosporales</taxon>
        <taxon>Streptomycetaceae</taxon>
        <taxon>Streptomyces</taxon>
    </lineage>
</organism>
<dbReference type="Pfam" id="PF04982">
    <property type="entry name" value="TM_HPP"/>
    <property type="match status" value="1"/>
</dbReference>
<dbReference type="InterPro" id="IPR058581">
    <property type="entry name" value="TM_HPP"/>
</dbReference>
<dbReference type="Proteomes" id="UP001333996">
    <property type="component" value="Unassembled WGS sequence"/>
</dbReference>
<name>A0ABU7FNB7_9ACTN</name>
<accession>A0ABU7FNB7</accession>
<keyword evidence="1" id="KW-0812">Transmembrane</keyword>
<keyword evidence="4" id="KW-1185">Reference proteome</keyword>
<reference evidence="3" key="1">
    <citation type="submission" date="2024-01" db="EMBL/GenBank/DDBJ databases">
        <title>First draft genome sequence data of TA4-1, the type strain of Gram-positive actinobacterium Streptomyces chiangmaiensis.</title>
        <authorList>
            <person name="Yasawong M."/>
            <person name="Nantapong N."/>
        </authorList>
    </citation>
    <scope>NUCLEOTIDE SEQUENCE</scope>
    <source>
        <strain evidence="3">TA4-1</strain>
    </source>
</reference>
<evidence type="ECO:0000313" key="4">
    <source>
        <dbReference type="Proteomes" id="UP001333996"/>
    </source>
</evidence>
<gene>
    <name evidence="3" type="ORF">VXC91_26615</name>
</gene>
<dbReference type="RefSeq" id="WP_329509871.1">
    <property type="nucleotide sequence ID" value="NZ_BAAAYZ010000056.1"/>
</dbReference>
<evidence type="ECO:0000256" key="1">
    <source>
        <dbReference type="SAM" id="Phobius"/>
    </source>
</evidence>
<comment type="caution">
    <text evidence="3">The sequence shown here is derived from an EMBL/GenBank/DDBJ whole genome shotgun (WGS) entry which is preliminary data.</text>
</comment>
<feature type="transmembrane region" description="Helical" evidence="1">
    <location>
        <begin position="59"/>
        <end position="85"/>
    </location>
</feature>
<keyword evidence="1" id="KW-1133">Transmembrane helix</keyword>
<evidence type="ECO:0000259" key="2">
    <source>
        <dbReference type="Pfam" id="PF04982"/>
    </source>
</evidence>
<feature type="transmembrane region" description="Helical" evidence="1">
    <location>
        <begin position="143"/>
        <end position="160"/>
    </location>
</feature>
<proteinExistence type="predicted"/>
<dbReference type="EMBL" id="JAYWVC010000109">
    <property type="protein sequence ID" value="MED7825460.1"/>
    <property type="molecule type" value="Genomic_DNA"/>
</dbReference>
<sequence>MQENRFRVRLRSGGKLLVLTTALLAGVGAVGQSVGWVLLTTTLGPTAYLLLAHPQTAAARLRCCLLGHACATVSGLGCLAAFGLWHYPSVIEGQHVTWRQIAAQALAVGLTLLLLVLLDAHHPPAASTALLIASGLARPGPPLYGMLTGLALLFAAVALLPRI</sequence>
<keyword evidence="1" id="KW-0472">Membrane</keyword>
<feature type="transmembrane region" description="Helical" evidence="1">
    <location>
        <begin position="97"/>
        <end position="118"/>
    </location>
</feature>
<protein>
    <submittedName>
        <fullName evidence="3">HPP family protein</fullName>
    </submittedName>
</protein>